<keyword evidence="4" id="KW-1185">Reference proteome</keyword>
<dbReference type="InterPro" id="IPR005064">
    <property type="entry name" value="BUG"/>
</dbReference>
<name>A0A1T4NDD7_9FUSO</name>
<evidence type="ECO:0000256" key="2">
    <source>
        <dbReference type="SAM" id="Phobius"/>
    </source>
</evidence>
<gene>
    <name evidence="3" type="ORF">SAMN02745174_01511</name>
</gene>
<dbReference type="SUPFAM" id="SSF53850">
    <property type="entry name" value="Periplasmic binding protein-like II"/>
    <property type="match status" value="1"/>
</dbReference>
<dbReference type="PANTHER" id="PTHR42928:SF5">
    <property type="entry name" value="BLR1237 PROTEIN"/>
    <property type="match status" value="1"/>
</dbReference>
<keyword evidence="2" id="KW-0812">Transmembrane</keyword>
<sequence length="316" mass="35705">MSIKKMISVVSVIFILGLFINKYIETKVIKRYPEKPINLIVGFKKGGGSDKSATFLKEISKGILNINIINVPGDNGILALKTFLNKENDGYNLVLFNYPSFSYLKELKKYKINKGDYELICSYVYDPAVLVVSKKGKIKNFTDFLLEAQKKDFTIGENGIGASDYIGAKILSKAIGINPKYISFSSSSQMLEALYYGYIDSGILKESEIINGIKSNKIKGILAFSNEKLKFIQNIPLGKDYGLNINFGSIRGIGIKSNTPIYIKNFLKKKFKVVLNNKNLDLYIKKYEIPFYYLNSKNLKKYIEKKDIEISKVLSS</sequence>
<dbReference type="PANTHER" id="PTHR42928">
    <property type="entry name" value="TRICARBOXYLATE-BINDING PROTEIN"/>
    <property type="match status" value="1"/>
</dbReference>
<organism evidence="3 4">
    <name type="scientific">Cetobacterium ceti</name>
    <dbReference type="NCBI Taxonomy" id="180163"/>
    <lineage>
        <taxon>Bacteria</taxon>
        <taxon>Fusobacteriati</taxon>
        <taxon>Fusobacteriota</taxon>
        <taxon>Fusobacteriia</taxon>
        <taxon>Fusobacteriales</taxon>
        <taxon>Fusobacteriaceae</taxon>
        <taxon>Cetobacterium</taxon>
    </lineage>
</organism>
<protein>
    <submittedName>
        <fullName evidence="3">Tripartite-type tricarboxylate transporter, receptor component TctC</fullName>
    </submittedName>
</protein>
<dbReference type="InterPro" id="IPR042100">
    <property type="entry name" value="Bug_dom1"/>
</dbReference>
<dbReference type="Gene3D" id="3.40.190.10">
    <property type="entry name" value="Periplasmic binding protein-like II"/>
    <property type="match status" value="1"/>
</dbReference>
<keyword evidence="2" id="KW-0472">Membrane</keyword>
<proteinExistence type="inferred from homology"/>
<evidence type="ECO:0000256" key="1">
    <source>
        <dbReference type="ARBA" id="ARBA00006987"/>
    </source>
</evidence>
<feature type="transmembrane region" description="Helical" evidence="2">
    <location>
        <begin position="6"/>
        <end position="24"/>
    </location>
</feature>
<dbReference type="Pfam" id="PF03401">
    <property type="entry name" value="TctC"/>
    <property type="match status" value="1"/>
</dbReference>
<dbReference type="AlphaFoldDB" id="A0A1T4NDD7"/>
<reference evidence="3 4" key="1">
    <citation type="submission" date="2017-02" db="EMBL/GenBank/DDBJ databases">
        <authorList>
            <person name="Peterson S.W."/>
        </authorList>
    </citation>
    <scope>NUCLEOTIDE SEQUENCE [LARGE SCALE GENOMIC DNA]</scope>
    <source>
        <strain evidence="3 4">ATCC 700028</strain>
    </source>
</reference>
<keyword evidence="3" id="KW-0675">Receptor</keyword>
<evidence type="ECO:0000313" key="4">
    <source>
        <dbReference type="Proteomes" id="UP000191153"/>
    </source>
</evidence>
<evidence type="ECO:0000313" key="3">
    <source>
        <dbReference type="EMBL" id="SJZ77361.1"/>
    </source>
</evidence>
<accession>A0A1T4NDD7</accession>
<dbReference type="EMBL" id="FUWX01000010">
    <property type="protein sequence ID" value="SJZ77361.1"/>
    <property type="molecule type" value="Genomic_DNA"/>
</dbReference>
<dbReference type="STRING" id="180163.SAMN02745174_01511"/>
<dbReference type="Gene3D" id="3.40.190.150">
    <property type="entry name" value="Bordetella uptake gene, domain 1"/>
    <property type="match status" value="1"/>
</dbReference>
<dbReference type="Proteomes" id="UP000191153">
    <property type="component" value="Unassembled WGS sequence"/>
</dbReference>
<comment type="similarity">
    <text evidence="1">Belongs to the UPF0065 (bug) family.</text>
</comment>
<keyword evidence="2" id="KW-1133">Transmembrane helix</keyword>